<dbReference type="Gene3D" id="3.30.450.20">
    <property type="entry name" value="PAS domain"/>
    <property type="match status" value="1"/>
</dbReference>
<feature type="transmembrane region" description="Helical" evidence="1">
    <location>
        <begin position="14"/>
        <end position="34"/>
    </location>
</feature>
<evidence type="ECO:0000259" key="2">
    <source>
        <dbReference type="PROSITE" id="PS50883"/>
    </source>
</evidence>
<comment type="caution">
    <text evidence="5">The sequence shown here is derived from an EMBL/GenBank/DDBJ whole genome shotgun (WGS) entry which is preliminary data.</text>
</comment>
<feature type="domain" description="MHYT" evidence="4">
    <location>
        <begin position="11"/>
        <end position="201"/>
    </location>
</feature>
<dbReference type="CDD" id="cd01949">
    <property type="entry name" value="GGDEF"/>
    <property type="match status" value="1"/>
</dbReference>
<feature type="transmembrane region" description="Helical" evidence="1">
    <location>
        <begin position="214"/>
        <end position="235"/>
    </location>
</feature>
<proteinExistence type="predicted"/>
<dbReference type="SUPFAM" id="SSF141868">
    <property type="entry name" value="EAL domain-like"/>
    <property type="match status" value="1"/>
</dbReference>
<sequence>MSNLLPDLTGYDPVFVFGALLLCATTMLMAVRMVCRASMVRGQSRAKRLVFAAAVAGNGIWATHFVAMLDCKTNMAAAMGTPYEMMLTALSVLVAGGLFLPSWWTECHARKLSRSPLTALLMTAAVGGMHYIGVAATQSHNLFPVPPARMLLSLTASFILFYIGSLVLRRQQGTKRALAALPWVLGVCTLHFIGMPDVIMAPERMAPHAQDLSLAGMVGAGTSTFLGLAFVFVLLEYRAAKRKSEDNMRARSFADVALEGLVVTTGGMILDANSAFWKLTGASHHDAGHLKNCLPALATDEMVRVLVQEETPREMMLQKKNGEHVPVEVYARESAWRGKPRTILAIIDLRARKEAEAALQELAITDTLTGIGNRSFFVSSLSVLLQSSHQKGQVAVFLIDVDRFKNINETAGHAAGDAVLAHIARRIQTLAPPDAIMARIAGDEFAVAYVVAHRDVMEFALYMAQGLKIPVPDAQGELPVSVSVGFVVSDDEIRDGDALLHCSGMALLAAKQAGRGNVREYDSSFDSSIKHRIRMEREMQLALERNEFFLEYQPIMCTRDRKLTGYEALVRWQHPELGRVPPDQFIGIAEECGLITQLGEWVARRACLDAMEWGNALSVSVNVSPIQFATSDLPEIMSRILYETGLEAKRLSIEITENIFLQGSQNIEILRKLRALGIGIVMDDFGTGYSSLSYLQDFQFDKVKIDRSFIWGMLEKTHSAAIVNAILSLGHDLGIDIVAEGIETAEQLAYLEKRSCSLVQGYFIGRPCKTIAEAPRTEAMQVAVAAA</sequence>
<dbReference type="Gene3D" id="3.30.70.270">
    <property type="match status" value="1"/>
</dbReference>
<keyword evidence="1" id="KW-1133">Transmembrane helix</keyword>
<dbReference type="InterPro" id="IPR052155">
    <property type="entry name" value="Biofilm_reg_signaling"/>
</dbReference>
<evidence type="ECO:0000259" key="4">
    <source>
        <dbReference type="PROSITE" id="PS50924"/>
    </source>
</evidence>
<dbReference type="InterPro" id="IPR035965">
    <property type="entry name" value="PAS-like_dom_sf"/>
</dbReference>
<feature type="transmembrane region" description="Helical" evidence="1">
    <location>
        <begin position="117"/>
        <end position="136"/>
    </location>
</feature>
<evidence type="ECO:0000259" key="3">
    <source>
        <dbReference type="PROSITE" id="PS50887"/>
    </source>
</evidence>
<dbReference type="PROSITE" id="PS50924">
    <property type="entry name" value="MHYT"/>
    <property type="match status" value="1"/>
</dbReference>
<dbReference type="NCBIfam" id="TIGR00254">
    <property type="entry name" value="GGDEF"/>
    <property type="match status" value="1"/>
</dbReference>
<dbReference type="Pfam" id="PF13188">
    <property type="entry name" value="PAS_8"/>
    <property type="match status" value="1"/>
</dbReference>
<evidence type="ECO:0000313" key="6">
    <source>
        <dbReference type="Proteomes" id="UP000631653"/>
    </source>
</evidence>
<accession>A0ABX0K5S3</accession>
<dbReference type="PANTHER" id="PTHR44757">
    <property type="entry name" value="DIGUANYLATE CYCLASE DGCP"/>
    <property type="match status" value="1"/>
</dbReference>
<evidence type="ECO:0000313" key="5">
    <source>
        <dbReference type="EMBL" id="NHN88764.1"/>
    </source>
</evidence>
<comment type="caution">
    <text evidence="1">Lacks conserved residue(s) required for the propagation of feature annotation.</text>
</comment>
<name>A0ABX0K5S3_9PROT</name>
<dbReference type="InterPro" id="IPR005330">
    <property type="entry name" value="MHYT_dom"/>
</dbReference>
<dbReference type="EMBL" id="WOSY01000007">
    <property type="protein sequence ID" value="NHN88764.1"/>
    <property type="molecule type" value="Genomic_DNA"/>
</dbReference>
<dbReference type="SMART" id="SM00267">
    <property type="entry name" value="GGDEF"/>
    <property type="match status" value="1"/>
</dbReference>
<keyword evidence="6" id="KW-1185">Reference proteome</keyword>
<feature type="transmembrane region" description="Helical" evidence="1">
    <location>
        <begin position="86"/>
        <end position="105"/>
    </location>
</feature>
<dbReference type="InterPro" id="IPR035919">
    <property type="entry name" value="EAL_sf"/>
</dbReference>
<organism evidence="5 6">
    <name type="scientific">Acetobacter conturbans</name>
    <dbReference type="NCBI Taxonomy" id="1737472"/>
    <lineage>
        <taxon>Bacteria</taxon>
        <taxon>Pseudomonadati</taxon>
        <taxon>Pseudomonadota</taxon>
        <taxon>Alphaproteobacteria</taxon>
        <taxon>Acetobacterales</taxon>
        <taxon>Acetobacteraceae</taxon>
        <taxon>Acetobacter</taxon>
    </lineage>
</organism>
<feature type="transmembrane region" description="Helical" evidence="1">
    <location>
        <begin position="148"/>
        <end position="168"/>
    </location>
</feature>
<feature type="domain" description="EAL" evidence="2">
    <location>
        <begin position="532"/>
        <end position="781"/>
    </location>
</feature>
<protein>
    <submittedName>
        <fullName evidence="5">EAL domain-containing protein</fullName>
    </submittedName>
</protein>
<dbReference type="Proteomes" id="UP000631653">
    <property type="component" value="Unassembled WGS sequence"/>
</dbReference>
<dbReference type="InterPro" id="IPR000160">
    <property type="entry name" value="GGDEF_dom"/>
</dbReference>
<evidence type="ECO:0000256" key="1">
    <source>
        <dbReference type="PROSITE-ProRule" id="PRU00244"/>
    </source>
</evidence>
<dbReference type="RefSeq" id="WP_173570080.1">
    <property type="nucleotide sequence ID" value="NZ_WOSY01000007.1"/>
</dbReference>
<keyword evidence="1" id="KW-0472">Membrane</keyword>
<gene>
    <name evidence="5" type="ORF">GOB81_08990</name>
</gene>
<dbReference type="InterPro" id="IPR043128">
    <property type="entry name" value="Rev_trsase/Diguanyl_cyclase"/>
</dbReference>
<feature type="transmembrane region" description="Helical" evidence="1">
    <location>
        <begin position="177"/>
        <end position="194"/>
    </location>
</feature>
<feature type="transmembrane region" description="Helical" evidence="1">
    <location>
        <begin position="46"/>
        <end position="66"/>
    </location>
</feature>
<dbReference type="Pfam" id="PF00563">
    <property type="entry name" value="EAL"/>
    <property type="match status" value="1"/>
</dbReference>
<dbReference type="Gene3D" id="3.20.20.450">
    <property type="entry name" value="EAL domain"/>
    <property type="match status" value="1"/>
</dbReference>
<dbReference type="NCBIfam" id="TIGR00229">
    <property type="entry name" value="sensory_box"/>
    <property type="match status" value="1"/>
</dbReference>
<dbReference type="InterPro" id="IPR029787">
    <property type="entry name" value="Nucleotide_cyclase"/>
</dbReference>
<dbReference type="InterPro" id="IPR000014">
    <property type="entry name" value="PAS"/>
</dbReference>
<dbReference type="PROSITE" id="PS50887">
    <property type="entry name" value="GGDEF"/>
    <property type="match status" value="1"/>
</dbReference>
<feature type="transmembrane region" description="Helical" evidence="1">
    <location>
        <begin position="256"/>
        <end position="277"/>
    </location>
</feature>
<dbReference type="SUPFAM" id="SSF55785">
    <property type="entry name" value="PYP-like sensor domain (PAS domain)"/>
    <property type="match status" value="1"/>
</dbReference>
<dbReference type="SUPFAM" id="SSF55073">
    <property type="entry name" value="Nucleotide cyclase"/>
    <property type="match status" value="1"/>
</dbReference>
<dbReference type="InterPro" id="IPR001633">
    <property type="entry name" value="EAL_dom"/>
</dbReference>
<dbReference type="PROSITE" id="PS50883">
    <property type="entry name" value="EAL"/>
    <property type="match status" value="1"/>
</dbReference>
<keyword evidence="1" id="KW-0812">Transmembrane</keyword>
<dbReference type="PANTHER" id="PTHR44757:SF2">
    <property type="entry name" value="BIOFILM ARCHITECTURE MAINTENANCE PROTEIN MBAA"/>
    <property type="match status" value="1"/>
</dbReference>
<dbReference type="CDD" id="cd01948">
    <property type="entry name" value="EAL"/>
    <property type="match status" value="1"/>
</dbReference>
<dbReference type="SMART" id="SM00052">
    <property type="entry name" value="EAL"/>
    <property type="match status" value="1"/>
</dbReference>
<reference evidence="5 6" key="1">
    <citation type="journal article" date="2020" name="Int. J. Syst. Evol. Microbiol.">
        <title>Novel acetic acid bacteria from cider fermentations: Acetobacter conturbans sp. nov. and Acetobacter fallax sp. nov.</title>
        <authorList>
            <person name="Sombolestani A.S."/>
            <person name="Cleenwerck I."/>
            <person name="Cnockaert M."/>
            <person name="Borremans W."/>
            <person name="Wieme A.D."/>
            <person name="De Vuyst L."/>
            <person name="Vandamme P."/>
        </authorList>
    </citation>
    <scope>NUCLEOTIDE SEQUENCE [LARGE SCALE GENOMIC DNA]</scope>
    <source>
        <strain evidence="5 6">LMG 1627</strain>
    </source>
</reference>
<feature type="domain" description="GGDEF" evidence="3">
    <location>
        <begin position="392"/>
        <end position="523"/>
    </location>
</feature>
<dbReference type="Pfam" id="PF03707">
    <property type="entry name" value="MHYT"/>
    <property type="match status" value="1"/>
</dbReference>
<dbReference type="Pfam" id="PF00990">
    <property type="entry name" value="GGDEF"/>
    <property type="match status" value="1"/>
</dbReference>